<evidence type="ECO:0000256" key="2">
    <source>
        <dbReference type="SAM" id="Phobius"/>
    </source>
</evidence>
<feature type="compositionally biased region" description="Polar residues" evidence="1">
    <location>
        <begin position="233"/>
        <end position="245"/>
    </location>
</feature>
<dbReference type="AlphaFoldDB" id="A0A0L6U981"/>
<feature type="compositionally biased region" description="Polar residues" evidence="1">
    <location>
        <begin position="183"/>
        <end position="200"/>
    </location>
</feature>
<protein>
    <submittedName>
        <fullName evidence="3">Uncharacterized protein</fullName>
    </submittedName>
</protein>
<keyword evidence="4" id="KW-1185">Reference proteome</keyword>
<accession>A0A0L6U981</accession>
<organism evidence="3 4">
    <name type="scientific">Puccinia sorghi</name>
    <dbReference type="NCBI Taxonomy" id="27349"/>
    <lineage>
        <taxon>Eukaryota</taxon>
        <taxon>Fungi</taxon>
        <taxon>Dikarya</taxon>
        <taxon>Basidiomycota</taxon>
        <taxon>Pucciniomycotina</taxon>
        <taxon>Pucciniomycetes</taxon>
        <taxon>Pucciniales</taxon>
        <taxon>Pucciniaceae</taxon>
        <taxon>Puccinia</taxon>
    </lineage>
</organism>
<feature type="compositionally biased region" description="Basic and acidic residues" evidence="1">
    <location>
        <begin position="222"/>
        <end position="232"/>
    </location>
</feature>
<proteinExistence type="predicted"/>
<comment type="caution">
    <text evidence="3">The sequence shown here is derived from an EMBL/GenBank/DDBJ whole genome shotgun (WGS) entry which is preliminary data.</text>
</comment>
<evidence type="ECO:0000256" key="1">
    <source>
        <dbReference type="SAM" id="MobiDB-lite"/>
    </source>
</evidence>
<feature type="region of interest" description="Disordered" evidence="1">
    <location>
        <begin position="140"/>
        <end position="245"/>
    </location>
</feature>
<sequence>MPPKISISLQASRFVAFEYINFSPGSSGFVGVCESKGMSCHCGPKPNQSNESFKLCYKAIYISFQCFSFWGGRGAWGNGSQEMQVRLPDLHFGSCSSNIVGIRLPFECGSWNSNSYLILASQNSNSYLILGSQRKVLMDTCPSNPANHQSAPPYTTHKHQSGSPKTRADPLNHPAIPKKSLLNLPNHQSIKPNLSKTARMSSSIEEPSHPESPNKRSPSQKDLSEKHPEPHQDTNQSENQQFQSVQHEKPIEESFFFKKNVTPSIFRLLLPLQFFFWKQAQPLRVTLVKIFKKKQNTLNKKILQKLRSFQLITNHLLSSPQDEFINHKKNTKTVLILLHRNKHPSQFFVTIFSFFFLLDHFFLTYLQLDLVFLSIYYLRCRCSSYLDLLFLLTFLYYYHAHYFIFSLVLFSSI</sequence>
<dbReference type="EMBL" id="LAVV01014026">
    <property type="protein sequence ID" value="KNZ45118.1"/>
    <property type="molecule type" value="Genomic_DNA"/>
</dbReference>
<keyword evidence="2" id="KW-1133">Transmembrane helix</keyword>
<feature type="transmembrane region" description="Helical" evidence="2">
    <location>
        <begin position="347"/>
        <end position="368"/>
    </location>
</feature>
<dbReference type="VEuPathDB" id="FungiDB:VP01_847g1"/>
<name>A0A0L6U981_9BASI</name>
<reference evidence="3 4" key="1">
    <citation type="submission" date="2015-08" db="EMBL/GenBank/DDBJ databases">
        <title>Next Generation Sequencing and Analysis of the Genome of Puccinia sorghi L Schw, the Causal Agent of Maize Common Rust.</title>
        <authorList>
            <person name="Rochi L."/>
            <person name="Burguener G."/>
            <person name="Darino M."/>
            <person name="Turjanski A."/>
            <person name="Kreff E."/>
            <person name="Dieguez M.J."/>
            <person name="Sacco F."/>
        </authorList>
    </citation>
    <scope>NUCLEOTIDE SEQUENCE [LARGE SCALE GENOMIC DNA]</scope>
    <source>
        <strain evidence="3 4">RO10H11247</strain>
    </source>
</reference>
<keyword evidence="2" id="KW-0472">Membrane</keyword>
<evidence type="ECO:0000313" key="4">
    <source>
        <dbReference type="Proteomes" id="UP000037035"/>
    </source>
</evidence>
<feature type="compositionally biased region" description="Polar residues" evidence="1">
    <location>
        <begin position="141"/>
        <end position="153"/>
    </location>
</feature>
<dbReference type="Proteomes" id="UP000037035">
    <property type="component" value="Unassembled WGS sequence"/>
</dbReference>
<gene>
    <name evidence="3" type="ORF">VP01_847g1</name>
</gene>
<evidence type="ECO:0000313" key="3">
    <source>
        <dbReference type="EMBL" id="KNZ45118.1"/>
    </source>
</evidence>
<keyword evidence="2" id="KW-0812">Transmembrane</keyword>
<feature type="transmembrane region" description="Helical" evidence="2">
    <location>
        <begin position="388"/>
        <end position="410"/>
    </location>
</feature>